<protein>
    <submittedName>
        <fullName evidence="1">OsmC family protein</fullName>
    </submittedName>
</protein>
<accession>A0ABP5DBW2</accession>
<dbReference type="InterPro" id="IPR003718">
    <property type="entry name" value="OsmC/Ohr_fam"/>
</dbReference>
<dbReference type="SUPFAM" id="SSF82784">
    <property type="entry name" value="OsmC-like"/>
    <property type="match status" value="1"/>
</dbReference>
<dbReference type="RefSeq" id="WP_344658781.1">
    <property type="nucleotide sequence ID" value="NZ_BAAAQM010000023.1"/>
</dbReference>
<evidence type="ECO:0000313" key="1">
    <source>
        <dbReference type="EMBL" id="GAA1977333.1"/>
    </source>
</evidence>
<dbReference type="Pfam" id="PF02566">
    <property type="entry name" value="OsmC"/>
    <property type="match status" value="1"/>
</dbReference>
<name>A0ABP5DBW2_9ACTN</name>
<proteinExistence type="predicted"/>
<comment type="caution">
    <text evidence="1">The sequence shown here is derived from an EMBL/GenBank/DDBJ whole genome shotgun (WGS) entry which is preliminary data.</text>
</comment>
<dbReference type="EMBL" id="BAAAQM010000023">
    <property type="protein sequence ID" value="GAA1977333.1"/>
    <property type="molecule type" value="Genomic_DNA"/>
</dbReference>
<organism evidence="1 2">
    <name type="scientific">Catenulispora subtropica</name>
    <dbReference type="NCBI Taxonomy" id="450798"/>
    <lineage>
        <taxon>Bacteria</taxon>
        <taxon>Bacillati</taxon>
        <taxon>Actinomycetota</taxon>
        <taxon>Actinomycetes</taxon>
        <taxon>Catenulisporales</taxon>
        <taxon>Catenulisporaceae</taxon>
        <taxon>Catenulispora</taxon>
    </lineage>
</organism>
<dbReference type="Proteomes" id="UP001499854">
    <property type="component" value="Unassembled WGS sequence"/>
</dbReference>
<reference evidence="2" key="1">
    <citation type="journal article" date="2019" name="Int. J. Syst. Evol. Microbiol.">
        <title>The Global Catalogue of Microorganisms (GCM) 10K type strain sequencing project: providing services to taxonomists for standard genome sequencing and annotation.</title>
        <authorList>
            <consortium name="The Broad Institute Genomics Platform"/>
            <consortium name="The Broad Institute Genome Sequencing Center for Infectious Disease"/>
            <person name="Wu L."/>
            <person name="Ma J."/>
        </authorList>
    </citation>
    <scope>NUCLEOTIDE SEQUENCE [LARGE SCALE GENOMIC DNA]</scope>
    <source>
        <strain evidence="2">JCM 16013</strain>
    </source>
</reference>
<evidence type="ECO:0000313" key="2">
    <source>
        <dbReference type="Proteomes" id="UP001499854"/>
    </source>
</evidence>
<sequence length="135" mass="14679">MYEIKVERTEDGRYIATNERGAVIELSGDGTGPHFSPVELLLVAVAGCNIVTTEPLTAQRGHRMTTLVASATSEKIERNKLGPVTLRYSAEPPAGDADAEKVFRDVAERVEERHCTVSRSLREGTPVDLVLDDAS</sequence>
<dbReference type="InterPro" id="IPR036102">
    <property type="entry name" value="OsmC/Ohrsf"/>
</dbReference>
<gene>
    <name evidence="1" type="ORF">GCM10009838_42150</name>
</gene>
<dbReference type="InterPro" id="IPR015946">
    <property type="entry name" value="KH_dom-like_a/b"/>
</dbReference>
<keyword evidence="2" id="KW-1185">Reference proteome</keyword>
<dbReference type="Gene3D" id="3.30.300.20">
    <property type="match status" value="1"/>
</dbReference>